<evidence type="ECO:0000256" key="6">
    <source>
        <dbReference type="SAM" id="Phobius"/>
    </source>
</evidence>
<feature type="transmembrane region" description="Helical" evidence="6">
    <location>
        <begin position="436"/>
        <end position="459"/>
    </location>
</feature>
<name>A0A4Q2DID2_9AGAR</name>
<dbReference type="InterPro" id="IPR020846">
    <property type="entry name" value="MFS_dom"/>
</dbReference>
<comment type="subcellular location">
    <subcellularLocation>
        <location evidence="1">Membrane</location>
        <topology evidence="1">Multi-pass membrane protein</topology>
    </subcellularLocation>
</comment>
<gene>
    <name evidence="8" type="ORF">EST38_g6342</name>
</gene>
<keyword evidence="5 6" id="KW-0472">Membrane</keyword>
<dbReference type="PANTHER" id="PTHR43791">
    <property type="entry name" value="PERMEASE-RELATED"/>
    <property type="match status" value="1"/>
</dbReference>
<accession>A0A4Q2DID2</accession>
<dbReference type="InterPro" id="IPR036259">
    <property type="entry name" value="MFS_trans_sf"/>
</dbReference>
<reference evidence="8 9" key="1">
    <citation type="submission" date="2019-01" db="EMBL/GenBank/DDBJ databases">
        <title>Draft genome sequence of Psathyrella aberdarensis IHI B618.</title>
        <authorList>
            <person name="Buettner E."/>
            <person name="Kellner H."/>
        </authorList>
    </citation>
    <scope>NUCLEOTIDE SEQUENCE [LARGE SCALE GENOMIC DNA]</scope>
    <source>
        <strain evidence="8 9">IHI B618</strain>
    </source>
</reference>
<feature type="transmembrane region" description="Helical" evidence="6">
    <location>
        <begin position="40"/>
        <end position="57"/>
    </location>
</feature>
<keyword evidence="2" id="KW-0813">Transport</keyword>
<protein>
    <recommendedName>
        <fullName evidence="7">Major facilitator superfamily (MFS) profile domain-containing protein</fullName>
    </recommendedName>
</protein>
<dbReference type="PANTHER" id="PTHR43791:SF19">
    <property type="entry name" value="TRANSPORTER, PUTATIVE (AFU_ORTHOLOGUE AFUA_1G01812)-RELATED"/>
    <property type="match status" value="1"/>
</dbReference>
<dbReference type="Gene3D" id="1.20.1250.20">
    <property type="entry name" value="MFS general substrate transporter like domains"/>
    <property type="match status" value="2"/>
</dbReference>
<evidence type="ECO:0000256" key="2">
    <source>
        <dbReference type="ARBA" id="ARBA00022448"/>
    </source>
</evidence>
<feature type="transmembrane region" description="Helical" evidence="6">
    <location>
        <begin position="275"/>
        <end position="299"/>
    </location>
</feature>
<feature type="transmembrane region" description="Helical" evidence="6">
    <location>
        <begin position="170"/>
        <end position="191"/>
    </location>
</feature>
<feature type="transmembrane region" description="Helical" evidence="6">
    <location>
        <begin position="80"/>
        <end position="103"/>
    </location>
</feature>
<evidence type="ECO:0000259" key="7">
    <source>
        <dbReference type="PROSITE" id="PS50850"/>
    </source>
</evidence>
<dbReference type="AlphaFoldDB" id="A0A4Q2DID2"/>
<dbReference type="PROSITE" id="PS50850">
    <property type="entry name" value="MFS"/>
    <property type="match status" value="1"/>
</dbReference>
<evidence type="ECO:0000256" key="1">
    <source>
        <dbReference type="ARBA" id="ARBA00004141"/>
    </source>
</evidence>
<feature type="transmembrane region" description="Helical" evidence="6">
    <location>
        <begin position="110"/>
        <end position="129"/>
    </location>
</feature>
<proteinExistence type="predicted"/>
<dbReference type="SUPFAM" id="SSF103473">
    <property type="entry name" value="MFS general substrate transporter"/>
    <property type="match status" value="1"/>
</dbReference>
<dbReference type="EMBL" id="SDEE01000197">
    <property type="protein sequence ID" value="RXW19529.1"/>
    <property type="molecule type" value="Genomic_DNA"/>
</dbReference>
<evidence type="ECO:0000256" key="4">
    <source>
        <dbReference type="ARBA" id="ARBA00022989"/>
    </source>
</evidence>
<keyword evidence="4 6" id="KW-1133">Transmembrane helix</keyword>
<feature type="transmembrane region" description="Helical" evidence="6">
    <location>
        <begin position="311"/>
        <end position="331"/>
    </location>
</feature>
<organism evidence="8 9">
    <name type="scientific">Candolleomyces aberdarensis</name>
    <dbReference type="NCBI Taxonomy" id="2316362"/>
    <lineage>
        <taxon>Eukaryota</taxon>
        <taxon>Fungi</taxon>
        <taxon>Dikarya</taxon>
        <taxon>Basidiomycota</taxon>
        <taxon>Agaricomycotina</taxon>
        <taxon>Agaricomycetes</taxon>
        <taxon>Agaricomycetidae</taxon>
        <taxon>Agaricales</taxon>
        <taxon>Agaricineae</taxon>
        <taxon>Psathyrellaceae</taxon>
        <taxon>Candolleomyces</taxon>
    </lineage>
</organism>
<dbReference type="OrthoDB" id="2962993at2759"/>
<keyword evidence="3 6" id="KW-0812">Transmembrane</keyword>
<evidence type="ECO:0000256" key="3">
    <source>
        <dbReference type="ARBA" id="ARBA00022692"/>
    </source>
</evidence>
<sequence length="511" mass="57253">MDDTSSVVKITTPAGHDDEARYHPGADVSSINEKNLMWKVDLHVLPWLTIIYLFSFLDRGSIGNAKLYNLEEDLGITDNQYLICLSMFFLPYALFEPVSNVLLRRLSPSIWLSCMMFFWGIVMTLHGIVRSYAGLLTLRLLLGLTEAGLYPGVVYYISSWYKRSETGFRVAIFFSSATVAGAFSGLLAAGIAKMDGVGGRPGWAWIFILEGLATVILSIASFWIIQDFPDNAKFLTEAERVFIIRRLKADTRFSASGQTFKRAYVWQSLRDWKTYVAMGLYMGFDGPLYAFSLFTPSIINQLGFKATQANLLSVPVYTWGCIVTCIIGYLGDRTGRRYYINLALFAVGLAAYIILILSKTPALSYFAVYLAISIDAIKSPPHHLWIEANSVAWVANNVEGTYKRSVTLGMAIGFGNLNGAVTANIYRAHDRPWYRLGHAIILVYIAIGLICTIVFATSLKRENSRRDRGERDEVIEGVENSRAHERNGRFASVEDAQLDKGDEWSGFRYTL</sequence>
<feature type="transmembrane region" description="Helical" evidence="6">
    <location>
        <begin position="203"/>
        <end position="225"/>
    </location>
</feature>
<feature type="transmembrane region" description="Helical" evidence="6">
    <location>
        <begin position="338"/>
        <end position="357"/>
    </location>
</feature>
<dbReference type="Pfam" id="PF07690">
    <property type="entry name" value="MFS_1"/>
    <property type="match status" value="1"/>
</dbReference>
<dbReference type="GO" id="GO:0022857">
    <property type="term" value="F:transmembrane transporter activity"/>
    <property type="evidence" value="ECO:0007669"/>
    <property type="project" value="InterPro"/>
</dbReference>
<evidence type="ECO:0000313" key="8">
    <source>
        <dbReference type="EMBL" id="RXW19529.1"/>
    </source>
</evidence>
<comment type="caution">
    <text evidence="8">The sequence shown here is derived from an EMBL/GenBank/DDBJ whole genome shotgun (WGS) entry which is preliminary data.</text>
</comment>
<feature type="transmembrane region" description="Helical" evidence="6">
    <location>
        <begin position="135"/>
        <end position="158"/>
    </location>
</feature>
<dbReference type="InterPro" id="IPR011701">
    <property type="entry name" value="MFS"/>
</dbReference>
<evidence type="ECO:0000256" key="5">
    <source>
        <dbReference type="ARBA" id="ARBA00023136"/>
    </source>
</evidence>
<dbReference type="FunFam" id="1.20.1250.20:FF:000034">
    <property type="entry name" value="MFS general substrate transporter"/>
    <property type="match status" value="1"/>
</dbReference>
<evidence type="ECO:0000313" key="9">
    <source>
        <dbReference type="Proteomes" id="UP000290288"/>
    </source>
</evidence>
<dbReference type="STRING" id="2316362.A0A4Q2DID2"/>
<keyword evidence="9" id="KW-1185">Reference proteome</keyword>
<dbReference type="Proteomes" id="UP000290288">
    <property type="component" value="Unassembled WGS sequence"/>
</dbReference>
<feature type="domain" description="Major facilitator superfamily (MFS) profile" evidence="7">
    <location>
        <begin position="44"/>
        <end position="464"/>
    </location>
</feature>
<dbReference type="GO" id="GO:0016020">
    <property type="term" value="C:membrane"/>
    <property type="evidence" value="ECO:0007669"/>
    <property type="project" value="UniProtKB-SubCell"/>
</dbReference>